<dbReference type="PANTHER" id="PTHR40465:SF1">
    <property type="entry name" value="DUF6534 DOMAIN-CONTAINING PROTEIN"/>
    <property type="match status" value="1"/>
</dbReference>
<name>A0AAV9ZBJ6_9AGAR</name>
<gene>
    <name evidence="3" type="ORF">R3P38DRAFT_517331</name>
</gene>
<evidence type="ECO:0000256" key="1">
    <source>
        <dbReference type="SAM" id="Phobius"/>
    </source>
</evidence>
<feature type="transmembrane region" description="Helical" evidence="1">
    <location>
        <begin position="241"/>
        <end position="261"/>
    </location>
</feature>
<dbReference type="AlphaFoldDB" id="A0AAV9ZBJ6"/>
<keyword evidence="4" id="KW-1185">Reference proteome</keyword>
<sequence length="388" mass="42350">MGQQWPPLGSGPFSSFLLPSLAGVFSPLVGFLFIPSLCPSNSIMAGVDLLFGPMLIGVALNLMLFGAVVTQMYQYYQRFANNDFVWIRYLMLYLFLVEIANVVVELGIIYEPLIVRNGEQSALLHIPKLLPGDSIIISLVSAPIQLFTAWRISVITRSYILPSIISILAIGAFASGINMSVSVYSNPNFREFSNFTSSAIVWLVLAATCDVVIAIGMSHALYTRKTGFTAVDGQINRIIRLTLETGALTAFTALIDVGLFIAFPKKAFNFIVDFPLSALYTLSILAMLNSRDERKASSDSEQGTSRTAVQMLTTIDQNTVKPLSLTAVPQCSFHGAAQSPQSRTQSGMFASRSTLTFDTASEKTFVMNTHQEHPDAISPSSKLGPQRF</sequence>
<keyword evidence="1" id="KW-0812">Transmembrane</keyword>
<feature type="transmembrane region" description="Helical" evidence="1">
    <location>
        <begin position="129"/>
        <end position="147"/>
    </location>
</feature>
<dbReference type="Proteomes" id="UP001362999">
    <property type="component" value="Unassembled WGS sequence"/>
</dbReference>
<feature type="domain" description="DUF6534" evidence="2">
    <location>
        <begin position="206"/>
        <end position="292"/>
    </location>
</feature>
<feature type="transmembrane region" description="Helical" evidence="1">
    <location>
        <begin position="199"/>
        <end position="221"/>
    </location>
</feature>
<dbReference type="InterPro" id="IPR045339">
    <property type="entry name" value="DUF6534"/>
</dbReference>
<dbReference type="PANTHER" id="PTHR40465">
    <property type="entry name" value="CHROMOSOME 1, WHOLE GENOME SHOTGUN SEQUENCE"/>
    <property type="match status" value="1"/>
</dbReference>
<comment type="caution">
    <text evidence="3">The sequence shown here is derived from an EMBL/GenBank/DDBJ whole genome shotgun (WGS) entry which is preliminary data.</text>
</comment>
<keyword evidence="1" id="KW-1133">Transmembrane helix</keyword>
<proteinExistence type="predicted"/>
<accession>A0AAV9ZBJ6</accession>
<feature type="transmembrane region" description="Helical" evidence="1">
    <location>
        <begin position="267"/>
        <end position="288"/>
    </location>
</feature>
<feature type="transmembrane region" description="Helical" evidence="1">
    <location>
        <begin position="12"/>
        <end position="34"/>
    </location>
</feature>
<dbReference type="Pfam" id="PF20152">
    <property type="entry name" value="DUF6534"/>
    <property type="match status" value="1"/>
</dbReference>
<dbReference type="EMBL" id="JAWWNJ010000167">
    <property type="protein sequence ID" value="KAK6977521.1"/>
    <property type="molecule type" value="Genomic_DNA"/>
</dbReference>
<evidence type="ECO:0000259" key="2">
    <source>
        <dbReference type="Pfam" id="PF20152"/>
    </source>
</evidence>
<keyword evidence="1" id="KW-0472">Membrane</keyword>
<protein>
    <recommendedName>
        <fullName evidence="2">DUF6534 domain-containing protein</fullName>
    </recommendedName>
</protein>
<feature type="transmembrane region" description="Helical" evidence="1">
    <location>
        <begin position="54"/>
        <end position="73"/>
    </location>
</feature>
<evidence type="ECO:0000313" key="3">
    <source>
        <dbReference type="EMBL" id="KAK6977521.1"/>
    </source>
</evidence>
<reference evidence="3 4" key="1">
    <citation type="journal article" date="2024" name="J Genomics">
        <title>Draft genome sequencing and assembly of Favolaschia claudopus CIRM-BRFM 2984 isolated from oak limbs.</title>
        <authorList>
            <person name="Navarro D."/>
            <person name="Drula E."/>
            <person name="Chaduli D."/>
            <person name="Cazenave R."/>
            <person name="Ahrendt S."/>
            <person name="Wang J."/>
            <person name="Lipzen A."/>
            <person name="Daum C."/>
            <person name="Barry K."/>
            <person name="Grigoriev I.V."/>
            <person name="Favel A."/>
            <person name="Rosso M.N."/>
            <person name="Martin F."/>
        </authorList>
    </citation>
    <scope>NUCLEOTIDE SEQUENCE [LARGE SCALE GENOMIC DNA]</scope>
    <source>
        <strain evidence="3 4">CIRM-BRFM 2984</strain>
    </source>
</reference>
<feature type="transmembrane region" description="Helical" evidence="1">
    <location>
        <begin position="85"/>
        <end position="109"/>
    </location>
</feature>
<organism evidence="3 4">
    <name type="scientific">Favolaschia claudopus</name>
    <dbReference type="NCBI Taxonomy" id="2862362"/>
    <lineage>
        <taxon>Eukaryota</taxon>
        <taxon>Fungi</taxon>
        <taxon>Dikarya</taxon>
        <taxon>Basidiomycota</taxon>
        <taxon>Agaricomycotina</taxon>
        <taxon>Agaricomycetes</taxon>
        <taxon>Agaricomycetidae</taxon>
        <taxon>Agaricales</taxon>
        <taxon>Marasmiineae</taxon>
        <taxon>Mycenaceae</taxon>
        <taxon>Favolaschia</taxon>
    </lineage>
</organism>
<feature type="transmembrane region" description="Helical" evidence="1">
    <location>
        <begin position="159"/>
        <end position="179"/>
    </location>
</feature>
<evidence type="ECO:0000313" key="4">
    <source>
        <dbReference type="Proteomes" id="UP001362999"/>
    </source>
</evidence>